<evidence type="ECO:0008006" key="4">
    <source>
        <dbReference type="Google" id="ProtNLM"/>
    </source>
</evidence>
<proteinExistence type="predicted"/>
<evidence type="ECO:0000256" key="1">
    <source>
        <dbReference type="SAM" id="SignalP"/>
    </source>
</evidence>
<dbReference type="AlphaFoldDB" id="A0A4U1CEM4"/>
<gene>
    <name evidence="2" type="ORF">FA045_05145</name>
</gene>
<keyword evidence="1" id="KW-0732">Signal</keyword>
<evidence type="ECO:0000313" key="2">
    <source>
        <dbReference type="EMBL" id="TKC02664.1"/>
    </source>
</evidence>
<dbReference type="OrthoDB" id="752592at2"/>
<organism evidence="2 3">
    <name type="scientific">Pedobacter cryotolerans</name>
    <dbReference type="NCBI Taxonomy" id="2571270"/>
    <lineage>
        <taxon>Bacteria</taxon>
        <taxon>Pseudomonadati</taxon>
        <taxon>Bacteroidota</taxon>
        <taxon>Sphingobacteriia</taxon>
        <taxon>Sphingobacteriales</taxon>
        <taxon>Sphingobacteriaceae</taxon>
        <taxon>Pedobacter</taxon>
    </lineage>
</organism>
<dbReference type="Proteomes" id="UP000310477">
    <property type="component" value="Unassembled WGS sequence"/>
</dbReference>
<name>A0A4U1CEM4_9SPHI</name>
<protein>
    <recommendedName>
        <fullName evidence="4">Outer membrane protein beta-barrel domain-containing protein</fullName>
    </recommendedName>
</protein>
<sequence length="226" mass="25932">MKKLLLSIICLSIYISAFSQSEGNYNYSIGVRGYSLMQFPKILNQVNSQDYVNAYLNGLMIKFNDNQISYRINGNYFRKDISFANQCNNCEIAEGTVTDYSFKIGFEKSINYAKVQPYFGADMGFRSSSFIGEINTNNPISLQKPYNVDTDKNGFVIAPIIGLKINPVKNVSFFAETSLDFYYSYERQETIQQNADNTRTFAKYNKWEFLLNPISVGIQIHLINRN</sequence>
<comment type="caution">
    <text evidence="2">The sequence shown here is derived from an EMBL/GenBank/DDBJ whole genome shotgun (WGS) entry which is preliminary data.</text>
</comment>
<reference evidence="2 3" key="1">
    <citation type="submission" date="2019-04" db="EMBL/GenBank/DDBJ databases">
        <title>Pedobacter sp. AR-2-6 sp. nov., isolated from Arctic soil.</title>
        <authorList>
            <person name="Dahal R.H."/>
            <person name="Kim D.-U."/>
        </authorList>
    </citation>
    <scope>NUCLEOTIDE SEQUENCE [LARGE SCALE GENOMIC DNA]</scope>
    <source>
        <strain evidence="2 3">AR-2-6</strain>
    </source>
</reference>
<dbReference type="EMBL" id="SWBO01000002">
    <property type="protein sequence ID" value="TKC02664.1"/>
    <property type="molecule type" value="Genomic_DNA"/>
</dbReference>
<evidence type="ECO:0000313" key="3">
    <source>
        <dbReference type="Proteomes" id="UP000310477"/>
    </source>
</evidence>
<dbReference type="RefSeq" id="WP_136875151.1">
    <property type="nucleotide sequence ID" value="NZ_SWBO01000002.1"/>
</dbReference>
<feature type="chain" id="PRO_5020544717" description="Outer membrane protein beta-barrel domain-containing protein" evidence="1">
    <location>
        <begin position="22"/>
        <end position="226"/>
    </location>
</feature>
<feature type="signal peptide" evidence="1">
    <location>
        <begin position="1"/>
        <end position="21"/>
    </location>
</feature>
<keyword evidence="3" id="KW-1185">Reference proteome</keyword>
<accession>A0A4U1CEM4</accession>